<name>A0A4R6Q5V9_9FIRM</name>
<comment type="caution">
    <text evidence="1">The sequence shown here is derived from an EMBL/GenBank/DDBJ whole genome shotgun (WGS) entry which is preliminary data.</text>
</comment>
<protein>
    <recommendedName>
        <fullName evidence="3">Helix-hairpin-helix protein</fullName>
    </recommendedName>
</protein>
<dbReference type="EMBL" id="SNXO01000015">
    <property type="protein sequence ID" value="TDP56389.1"/>
    <property type="molecule type" value="Genomic_DNA"/>
</dbReference>
<dbReference type="Proteomes" id="UP000295500">
    <property type="component" value="Unassembled WGS sequence"/>
</dbReference>
<reference evidence="1 2" key="1">
    <citation type="submission" date="2019-03" db="EMBL/GenBank/DDBJ databases">
        <title>Genomic Encyclopedia of Type Strains, Phase IV (KMG-IV): sequencing the most valuable type-strain genomes for metagenomic binning, comparative biology and taxonomic classification.</title>
        <authorList>
            <person name="Goeker M."/>
        </authorList>
    </citation>
    <scope>NUCLEOTIDE SEQUENCE [LARGE SCALE GENOMIC DNA]</scope>
    <source>
        <strain evidence="1 2">DSM 28287</strain>
    </source>
</reference>
<dbReference type="OrthoDB" id="2049906at2"/>
<evidence type="ECO:0008006" key="3">
    <source>
        <dbReference type="Google" id="ProtNLM"/>
    </source>
</evidence>
<evidence type="ECO:0000313" key="2">
    <source>
        <dbReference type="Proteomes" id="UP000295500"/>
    </source>
</evidence>
<accession>A0A4R6Q5V9</accession>
<proteinExistence type="predicted"/>
<gene>
    <name evidence="1" type="ORF">EV211_11511</name>
</gene>
<keyword evidence="2" id="KW-1185">Reference proteome</keyword>
<dbReference type="AlphaFoldDB" id="A0A4R6Q5V9"/>
<evidence type="ECO:0000313" key="1">
    <source>
        <dbReference type="EMBL" id="TDP56389.1"/>
    </source>
</evidence>
<organism evidence="1 2">
    <name type="scientific">Aminicella lysinilytica</name>
    <dbReference type="NCBI Taxonomy" id="433323"/>
    <lineage>
        <taxon>Bacteria</taxon>
        <taxon>Bacillati</taxon>
        <taxon>Bacillota</taxon>
        <taxon>Clostridia</taxon>
        <taxon>Peptostreptococcales</taxon>
        <taxon>Anaerovoracaceae</taxon>
        <taxon>Aminicella</taxon>
    </lineage>
</organism>
<sequence>MANEVTMQQKIKVISKLTDSGCDTEKKLAKLDMPSILKIKGISIPDMNVIMKLQETSKSGKLYSYLCSGSDDIEKS</sequence>
<dbReference type="RefSeq" id="WP_133528359.1">
    <property type="nucleotide sequence ID" value="NZ_SNXO01000015.1"/>
</dbReference>